<proteinExistence type="predicted"/>
<sequence length="42" mass="4695">TCVIFVTCDGDTILQCSVCILPNKDHTYSEVAELEGIDKRQH</sequence>
<accession>A0ACA9QVN6</accession>
<comment type="caution">
    <text evidence="1">The sequence shown here is derived from an EMBL/GenBank/DDBJ whole genome shotgun (WGS) entry which is preliminary data.</text>
</comment>
<protein>
    <submittedName>
        <fullName evidence="1">16118_t:CDS:1</fullName>
    </submittedName>
</protein>
<reference evidence="1" key="1">
    <citation type="submission" date="2021-06" db="EMBL/GenBank/DDBJ databases">
        <authorList>
            <person name="Kallberg Y."/>
            <person name="Tangrot J."/>
            <person name="Rosling A."/>
        </authorList>
    </citation>
    <scope>NUCLEOTIDE SEQUENCE</scope>
    <source>
        <strain evidence="1">28 12/20/2015</strain>
    </source>
</reference>
<evidence type="ECO:0000313" key="1">
    <source>
        <dbReference type="EMBL" id="CAG8765968.1"/>
    </source>
</evidence>
<evidence type="ECO:0000313" key="2">
    <source>
        <dbReference type="Proteomes" id="UP000789366"/>
    </source>
</evidence>
<gene>
    <name evidence="1" type="ORF">SPELUC_LOCUS15451</name>
</gene>
<dbReference type="Proteomes" id="UP000789366">
    <property type="component" value="Unassembled WGS sequence"/>
</dbReference>
<dbReference type="EMBL" id="CAJVPW010051151">
    <property type="protein sequence ID" value="CAG8765968.1"/>
    <property type="molecule type" value="Genomic_DNA"/>
</dbReference>
<organism evidence="1 2">
    <name type="scientific">Cetraspora pellucida</name>
    <dbReference type="NCBI Taxonomy" id="1433469"/>
    <lineage>
        <taxon>Eukaryota</taxon>
        <taxon>Fungi</taxon>
        <taxon>Fungi incertae sedis</taxon>
        <taxon>Mucoromycota</taxon>
        <taxon>Glomeromycotina</taxon>
        <taxon>Glomeromycetes</taxon>
        <taxon>Diversisporales</taxon>
        <taxon>Gigasporaceae</taxon>
        <taxon>Cetraspora</taxon>
    </lineage>
</organism>
<name>A0ACA9QVN6_9GLOM</name>
<feature type="non-terminal residue" evidence="1">
    <location>
        <position position="42"/>
    </location>
</feature>
<feature type="non-terminal residue" evidence="1">
    <location>
        <position position="1"/>
    </location>
</feature>
<keyword evidence="2" id="KW-1185">Reference proteome</keyword>